<organism evidence="1 2">
    <name type="scientific">Pseudomonas asiatica</name>
    <dbReference type="NCBI Taxonomy" id="2219225"/>
    <lineage>
        <taxon>Bacteria</taxon>
        <taxon>Pseudomonadati</taxon>
        <taxon>Pseudomonadota</taxon>
        <taxon>Gammaproteobacteria</taxon>
        <taxon>Pseudomonadales</taxon>
        <taxon>Pseudomonadaceae</taxon>
        <taxon>Pseudomonas</taxon>
    </lineage>
</organism>
<dbReference type="EMBL" id="JANIAM010000017">
    <property type="protein sequence ID" value="MDD2114025.1"/>
    <property type="molecule type" value="Genomic_DNA"/>
</dbReference>
<dbReference type="AlphaFoldDB" id="A0A9X4DDE6"/>
<gene>
    <name evidence="1" type="ORF">NP554_19785</name>
</gene>
<proteinExistence type="predicted"/>
<evidence type="ECO:0000313" key="1">
    <source>
        <dbReference type="EMBL" id="MDD2114025.1"/>
    </source>
</evidence>
<dbReference type="SUPFAM" id="SSF56399">
    <property type="entry name" value="ADP-ribosylation"/>
    <property type="match status" value="1"/>
</dbReference>
<protein>
    <submittedName>
        <fullName evidence="1">RHS repeat-associated core domain-containing protein</fullName>
    </submittedName>
</protein>
<dbReference type="Proteomes" id="UP001150728">
    <property type="component" value="Unassembled WGS sequence"/>
</dbReference>
<dbReference type="RefSeq" id="WP_274120573.1">
    <property type="nucleotide sequence ID" value="NZ_CP128558.1"/>
</dbReference>
<dbReference type="NCBIfam" id="TIGR03696">
    <property type="entry name" value="Rhs_assc_core"/>
    <property type="match status" value="1"/>
</dbReference>
<accession>A0A9X4DDE6</accession>
<name>A0A9X4DDE6_9PSED</name>
<dbReference type="Gene3D" id="2.180.10.10">
    <property type="entry name" value="RHS repeat-associated core"/>
    <property type="match status" value="1"/>
</dbReference>
<reference evidence="1" key="1">
    <citation type="submission" date="2022-07" db="EMBL/GenBank/DDBJ databases">
        <title>Multi-strain Analysis of Pseudomonas putida Reveals Metabolic and Genetic Diversity.</title>
        <authorList>
            <person name="Monk J.M."/>
        </authorList>
    </citation>
    <scope>NUCLEOTIDE SEQUENCE</scope>
    <source>
        <strain evidence="1">17633</strain>
    </source>
</reference>
<dbReference type="InterPro" id="IPR022385">
    <property type="entry name" value="Rhs_assc_core"/>
</dbReference>
<sequence length="272" mass="29392">MQTSILLAIDQQSSIQAGNNFPVHLYTPYGYRAAQAGPLLAFTGEPRASLPRCYLLGNGKRAYDTVLMRFQRPDIFSPFGRGGLNSYAYCQGDPVNNVDRDGHSITRVIGQFLGSMTGTVGMFSSLVKAAKNIVRRSKANINNQPVPEEFDSRSRRNNAIVFNTGLVSTALKVPGIAAAFGFPAASRGAEVLTSAGIVTAGVGGAAKFDQLIFDSTRTIKTARELRLPLGTLLRASVMEASGWYLLRGKESPLIASRDRVVQGRARFRETSV</sequence>
<evidence type="ECO:0000313" key="2">
    <source>
        <dbReference type="Proteomes" id="UP001150728"/>
    </source>
</evidence>
<comment type="caution">
    <text evidence="1">The sequence shown here is derived from an EMBL/GenBank/DDBJ whole genome shotgun (WGS) entry which is preliminary data.</text>
</comment>